<dbReference type="OrthoDB" id="10538737at2759"/>
<keyword evidence="2" id="KW-0378">Hydrolase</keyword>
<keyword evidence="3" id="KW-1185">Reference proteome</keyword>
<sequence length="130" mass="14107">MRTSRASKDTARVLQALSTPTQRQTRSSALGTGALSSFAYKSDATLKLEQISTLATTSTPRSDDESSLSSVHTADIEDVIDDIAPPSKRRRPNVAPNTSSASHRTPRKVVVKKEEQVTGLSTTSLRPRRK</sequence>
<organism evidence="2 3">
    <name type="scientific">Penicillium ucsense</name>
    <dbReference type="NCBI Taxonomy" id="2839758"/>
    <lineage>
        <taxon>Eukaryota</taxon>
        <taxon>Fungi</taxon>
        <taxon>Dikarya</taxon>
        <taxon>Ascomycota</taxon>
        <taxon>Pezizomycotina</taxon>
        <taxon>Eurotiomycetes</taxon>
        <taxon>Eurotiomycetidae</taxon>
        <taxon>Eurotiales</taxon>
        <taxon>Aspergillaceae</taxon>
        <taxon>Penicillium</taxon>
    </lineage>
</organism>
<evidence type="ECO:0000313" key="3">
    <source>
        <dbReference type="Proteomes" id="UP000631181"/>
    </source>
</evidence>
<feature type="region of interest" description="Disordered" evidence="1">
    <location>
        <begin position="1"/>
        <end position="31"/>
    </location>
</feature>
<feature type="compositionally biased region" description="Basic and acidic residues" evidence="1">
    <location>
        <begin position="1"/>
        <end position="11"/>
    </location>
</feature>
<keyword evidence="2" id="KW-0540">Nuclease</keyword>
<proteinExistence type="predicted"/>
<dbReference type="AlphaFoldDB" id="A0A8J8WKN4"/>
<dbReference type="EMBL" id="WIWV01000034">
    <property type="protein sequence ID" value="KAF7716816.1"/>
    <property type="molecule type" value="Genomic_DNA"/>
</dbReference>
<feature type="region of interest" description="Disordered" evidence="1">
    <location>
        <begin position="54"/>
        <end position="130"/>
    </location>
</feature>
<protein>
    <submittedName>
        <fullName evidence="2">Endonuclease III-like protein</fullName>
    </submittedName>
</protein>
<feature type="compositionally biased region" description="Polar residues" evidence="1">
    <location>
        <begin position="16"/>
        <end position="30"/>
    </location>
</feature>
<evidence type="ECO:0000313" key="2">
    <source>
        <dbReference type="EMBL" id="KAF7716816.1"/>
    </source>
</evidence>
<gene>
    <name evidence="2" type="ORF">PECM_005022</name>
</gene>
<name>A0A8J8WKN4_9EURO</name>
<comment type="caution">
    <text evidence="2">The sequence shown here is derived from an EMBL/GenBank/DDBJ whole genome shotgun (WGS) entry which is preliminary data.</text>
</comment>
<feature type="compositionally biased region" description="Polar residues" evidence="1">
    <location>
        <begin position="118"/>
        <end position="130"/>
    </location>
</feature>
<dbReference type="GO" id="GO:0004519">
    <property type="term" value="F:endonuclease activity"/>
    <property type="evidence" value="ECO:0007669"/>
    <property type="project" value="UniProtKB-KW"/>
</dbReference>
<dbReference type="Proteomes" id="UP000631181">
    <property type="component" value="Unassembled WGS sequence"/>
</dbReference>
<evidence type="ECO:0000256" key="1">
    <source>
        <dbReference type="SAM" id="MobiDB-lite"/>
    </source>
</evidence>
<feature type="non-terminal residue" evidence="2">
    <location>
        <position position="130"/>
    </location>
</feature>
<keyword evidence="2" id="KW-0255">Endonuclease</keyword>
<reference evidence="2" key="1">
    <citation type="journal article" date="2020" name="Front. Microbiol.">
        <title>Gene regulatory networks of Penicillium echinulatum 2HH and Penicillium oxalicum 114-2 inferred by a computational biology approach.</title>
        <authorList>
            <person name="Lenz A.R."/>
            <person name="Galan-Vasquez E."/>
            <person name="Balbinot E."/>
            <person name="De Abreu F.P."/>
            <person name="De Oliveira N.S."/>
            <person name="Da Rosa L.O."/>
            <person name="De Avila E Silva S."/>
            <person name="Camassola M."/>
            <person name="Dillon A.J.P."/>
            <person name="Perez-Rueda E."/>
        </authorList>
    </citation>
    <scope>NUCLEOTIDE SEQUENCE</scope>
    <source>
        <strain evidence="2">S1M29</strain>
    </source>
</reference>
<accession>A0A8J8WKN4</accession>